<comment type="caution">
    <text evidence="3">The sequence shown here is derived from an EMBL/GenBank/DDBJ whole genome shotgun (WGS) entry which is preliminary data.</text>
</comment>
<dbReference type="AlphaFoldDB" id="A0A8J2RTL2"/>
<keyword evidence="2" id="KW-0732">Signal</keyword>
<feature type="region of interest" description="Disordered" evidence="1">
    <location>
        <begin position="66"/>
        <end position="88"/>
    </location>
</feature>
<organism evidence="3 4">
    <name type="scientific">Daphnia galeata</name>
    <dbReference type="NCBI Taxonomy" id="27404"/>
    <lineage>
        <taxon>Eukaryota</taxon>
        <taxon>Metazoa</taxon>
        <taxon>Ecdysozoa</taxon>
        <taxon>Arthropoda</taxon>
        <taxon>Crustacea</taxon>
        <taxon>Branchiopoda</taxon>
        <taxon>Diplostraca</taxon>
        <taxon>Cladocera</taxon>
        <taxon>Anomopoda</taxon>
        <taxon>Daphniidae</taxon>
        <taxon>Daphnia</taxon>
    </lineage>
</organism>
<keyword evidence="4" id="KW-1185">Reference proteome</keyword>
<evidence type="ECO:0000313" key="3">
    <source>
        <dbReference type="EMBL" id="CAH0108046.1"/>
    </source>
</evidence>
<dbReference type="EMBL" id="CAKKLH010000281">
    <property type="protein sequence ID" value="CAH0108046.1"/>
    <property type="molecule type" value="Genomic_DNA"/>
</dbReference>
<proteinExistence type="predicted"/>
<gene>
    <name evidence="3" type="ORF">DGAL_LOCUS11412</name>
</gene>
<evidence type="ECO:0000256" key="2">
    <source>
        <dbReference type="SAM" id="SignalP"/>
    </source>
</evidence>
<dbReference type="Proteomes" id="UP000789390">
    <property type="component" value="Unassembled WGS sequence"/>
</dbReference>
<name>A0A8J2RTL2_9CRUS</name>
<feature type="chain" id="PRO_5035260654" evidence="2">
    <location>
        <begin position="20"/>
        <end position="170"/>
    </location>
</feature>
<reference evidence="3" key="1">
    <citation type="submission" date="2021-11" db="EMBL/GenBank/DDBJ databases">
        <authorList>
            <person name="Schell T."/>
        </authorList>
    </citation>
    <scope>NUCLEOTIDE SEQUENCE</scope>
    <source>
        <strain evidence="3">M5</strain>
    </source>
</reference>
<accession>A0A8J2RTL2</accession>
<evidence type="ECO:0000313" key="4">
    <source>
        <dbReference type="Proteomes" id="UP000789390"/>
    </source>
</evidence>
<evidence type="ECO:0000256" key="1">
    <source>
        <dbReference type="SAM" id="MobiDB-lite"/>
    </source>
</evidence>
<feature type="signal peptide" evidence="2">
    <location>
        <begin position="1"/>
        <end position="19"/>
    </location>
</feature>
<sequence>MNASILLLVAVVIIGSTTAQFYGVDPYRQYGGGYRPYRPYGGYGGYRPYRPPGGYYGGYPDHHNSYPGSYNPNHGAGGAPPVPPPQVAPVAPAPVAPAINPAGGLFPGSANAGGAGNGAVQNGQAIGTGTGIANAGPGGFGIGLGIGLAVATPLGNLALGEGNSVSVGKK</sequence>
<protein>
    <submittedName>
        <fullName evidence="3">Uncharacterized protein</fullName>
    </submittedName>
</protein>